<evidence type="ECO:0000313" key="1">
    <source>
        <dbReference type="EMBL" id="JAI00596.1"/>
    </source>
</evidence>
<proteinExistence type="predicted"/>
<organism evidence="1">
    <name type="scientific">Anguilla anguilla</name>
    <name type="common">European freshwater eel</name>
    <name type="synonym">Muraena anguilla</name>
    <dbReference type="NCBI Taxonomy" id="7936"/>
    <lineage>
        <taxon>Eukaryota</taxon>
        <taxon>Metazoa</taxon>
        <taxon>Chordata</taxon>
        <taxon>Craniata</taxon>
        <taxon>Vertebrata</taxon>
        <taxon>Euteleostomi</taxon>
        <taxon>Actinopterygii</taxon>
        <taxon>Neopterygii</taxon>
        <taxon>Teleostei</taxon>
        <taxon>Anguilliformes</taxon>
        <taxon>Anguillidae</taxon>
        <taxon>Anguilla</taxon>
    </lineage>
</organism>
<dbReference type="AlphaFoldDB" id="A0A0E9XFG7"/>
<reference evidence="1" key="1">
    <citation type="submission" date="2014-11" db="EMBL/GenBank/DDBJ databases">
        <authorList>
            <person name="Amaro Gonzalez C."/>
        </authorList>
    </citation>
    <scope>NUCLEOTIDE SEQUENCE</scope>
</reference>
<reference evidence="1" key="2">
    <citation type="journal article" date="2015" name="Fish Shellfish Immunol.">
        <title>Early steps in the European eel (Anguilla anguilla)-Vibrio vulnificus interaction in the gills: Role of the RtxA13 toxin.</title>
        <authorList>
            <person name="Callol A."/>
            <person name="Pajuelo D."/>
            <person name="Ebbesson L."/>
            <person name="Teles M."/>
            <person name="MacKenzie S."/>
            <person name="Amaro C."/>
        </authorList>
    </citation>
    <scope>NUCLEOTIDE SEQUENCE</scope>
</reference>
<sequence length="32" mass="3424">MLFNLKLGQYSGTGFGGATIRRIAVTHNTVIS</sequence>
<accession>A0A0E9XFG7</accession>
<dbReference type="EMBL" id="GBXM01007982">
    <property type="protein sequence ID" value="JAI00596.1"/>
    <property type="molecule type" value="Transcribed_RNA"/>
</dbReference>
<name>A0A0E9XFG7_ANGAN</name>
<protein>
    <submittedName>
        <fullName evidence="1">Uncharacterized protein</fullName>
    </submittedName>
</protein>